<dbReference type="EMBL" id="PIUM01000026">
    <property type="protein sequence ID" value="PKU22903.1"/>
    <property type="molecule type" value="Genomic_DNA"/>
</dbReference>
<dbReference type="AlphaFoldDB" id="A0A2N3PR74"/>
<dbReference type="SUPFAM" id="SSF53756">
    <property type="entry name" value="UDP-Glycosyltransferase/glycogen phosphorylase"/>
    <property type="match status" value="1"/>
</dbReference>
<protein>
    <submittedName>
        <fullName evidence="1">Nucleoside-diphosphate sugar epimerase</fullName>
    </submittedName>
</protein>
<organism evidence="1 2">
    <name type="scientific">Telmatospirillum siberiense</name>
    <dbReference type="NCBI Taxonomy" id="382514"/>
    <lineage>
        <taxon>Bacteria</taxon>
        <taxon>Pseudomonadati</taxon>
        <taxon>Pseudomonadota</taxon>
        <taxon>Alphaproteobacteria</taxon>
        <taxon>Rhodospirillales</taxon>
        <taxon>Rhodospirillaceae</taxon>
        <taxon>Telmatospirillum</taxon>
    </lineage>
</organism>
<reference evidence="2" key="1">
    <citation type="submission" date="2017-12" db="EMBL/GenBank/DDBJ databases">
        <title>Draft genome sequence of Telmatospirillum siberiense 26-4b1T, an acidotolerant peatland alphaproteobacterium potentially involved in sulfur cycling.</title>
        <authorList>
            <person name="Hausmann B."/>
            <person name="Pjevac P."/>
            <person name="Schreck K."/>
            <person name="Herbold C.W."/>
            <person name="Daims H."/>
            <person name="Wagner M."/>
            <person name="Pester M."/>
            <person name="Loy A."/>
        </authorList>
    </citation>
    <scope>NUCLEOTIDE SEQUENCE [LARGE SCALE GENOMIC DNA]</scope>
    <source>
        <strain evidence="2">26-4b1</strain>
    </source>
</reference>
<comment type="caution">
    <text evidence="1">The sequence shown here is derived from an EMBL/GenBank/DDBJ whole genome shotgun (WGS) entry which is preliminary data.</text>
</comment>
<evidence type="ECO:0000313" key="1">
    <source>
        <dbReference type="EMBL" id="PKU22903.1"/>
    </source>
</evidence>
<proteinExistence type="predicted"/>
<dbReference type="InterPro" id="IPR009367">
    <property type="entry name" value="Elm1-like"/>
</dbReference>
<keyword evidence="2" id="KW-1185">Reference proteome</keyword>
<gene>
    <name evidence="1" type="ORF">CWS72_19705</name>
</gene>
<dbReference type="PANTHER" id="PTHR33986:SF15">
    <property type="entry name" value="MITOCHONDRIAL FISSION PROTEIN ELM1"/>
    <property type="match status" value="1"/>
</dbReference>
<dbReference type="PANTHER" id="PTHR33986">
    <property type="entry name" value="OS02G0535700 PROTEIN"/>
    <property type="match status" value="1"/>
</dbReference>
<dbReference type="Proteomes" id="UP000233293">
    <property type="component" value="Unassembled WGS sequence"/>
</dbReference>
<sequence length="319" mass="34522">MAKDRVWVLADDRAGNVAQALGVAEALAEPFVVRTIAYDRRGGWHNLFKGAGLMGVAPASREALAPPWPDLVLGAGRRTAPIGRWIKHRSSCRLVQLMDPGWPGRSECDLIVVPRHDDALDRPNIFRILGSCHRVVPAVLAAEKAKWRERLACLPGPYLTVVVGGATKGKPFGADRGRQLAAGVRALHEGMGGSILVTTSRRTPPEVVDVLLADLPEPRYFFRWREGEENPYLGFLALADRVVVTGDSMTMCSEACANGGPVYIFSPPGLVSGKHARLHASLFAEGYARPLGGDPTPWTHPPLNASDDVAREIRARGLL</sequence>
<evidence type="ECO:0000313" key="2">
    <source>
        <dbReference type="Proteomes" id="UP000233293"/>
    </source>
</evidence>
<accession>A0A2N3PR74</accession>
<name>A0A2N3PR74_9PROT</name>
<dbReference type="OrthoDB" id="272235at2"/>
<dbReference type="Pfam" id="PF06258">
    <property type="entry name" value="Mito_fiss_Elm1"/>
    <property type="match status" value="1"/>
</dbReference>